<evidence type="ECO:0000313" key="3">
    <source>
        <dbReference type="EMBL" id="CZR59749.1"/>
    </source>
</evidence>
<keyword evidence="4" id="KW-1185">Reference proteome</keyword>
<dbReference type="PROSITE" id="PS00028">
    <property type="entry name" value="ZINC_FINGER_C2H2_1"/>
    <property type="match status" value="2"/>
</dbReference>
<keyword evidence="1" id="KW-0479">Metal-binding</keyword>
<evidence type="ECO:0000259" key="2">
    <source>
        <dbReference type="PROSITE" id="PS50157"/>
    </source>
</evidence>
<evidence type="ECO:0000256" key="1">
    <source>
        <dbReference type="PROSITE-ProRule" id="PRU00042"/>
    </source>
</evidence>
<name>A0A1L7X3Z6_9HELO</name>
<dbReference type="Proteomes" id="UP000184330">
    <property type="component" value="Unassembled WGS sequence"/>
</dbReference>
<dbReference type="STRING" id="576137.A0A1L7X3Z6"/>
<dbReference type="PROSITE" id="PS50157">
    <property type="entry name" value="ZINC_FINGER_C2H2_2"/>
    <property type="match status" value="1"/>
</dbReference>
<dbReference type="SMART" id="SM00355">
    <property type="entry name" value="ZnF_C2H2"/>
    <property type="match status" value="4"/>
</dbReference>
<gene>
    <name evidence="3" type="ORF">PAC_09643</name>
</gene>
<accession>A0A1L7X3Z6</accession>
<feature type="domain" description="C2H2-type" evidence="2">
    <location>
        <begin position="303"/>
        <end position="325"/>
    </location>
</feature>
<protein>
    <recommendedName>
        <fullName evidence="2">C2H2-type domain-containing protein</fullName>
    </recommendedName>
</protein>
<sequence>MQVVPITEEQESTLRRWASIVGRRPRKKDKAFLQAETGLGKNQVDEWFKSNACIDDSNENVRNIAHASESFGAPEQAISQDTEMTMVDMSSEAFQNDDPLGDLNFDSFDLDLCSMMAFEVQEPQNWSPIGILQEAIPNHQPSMPEVPAKSSLWSPTMAPRGYLSGSTLLSCSESTLTSTTESNPLLSPPSVQHEFLSLSDKCSYESSLWTSDTVSTLVSTCDHHLDDLKDCDYELDEEPSITSAAAVRIISPPVSRFSRHTSVIEEKPRNVHVRSQSENQISSIATIRSQRTPTDPTRSNVIYKCTACAGTFIRKGDWKRHEEGHDPHTLWTCMLGETLVHSRARWNCAFCDAVKKTRDEMTQHLMEEHKVFKCAVKKPMFARKDKLKQHLQQVHALAESSVLWESWHQPARQKWAWGCGYCGACLFTWEGRMIHLADHYEKQPTSTPRWSRSLVVRGLLKQAKLEASFNVANAWRNLTGDEPTSDREVHWPKESAISLKHRLEYHDGTPEQLAAEAFRLAHFTISPSNGHSWI</sequence>
<dbReference type="Gene3D" id="3.30.160.60">
    <property type="entry name" value="Classic Zinc Finger"/>
    <property type="match status" value="1"/>
</dbReference>
<reference evidence="3 4" key="1">
    <citation type="submission" date="2016-03" db="EMBL/GenBank/DDBJ databases">
        <authorList>
            <person name="Ploux O."/>
        </authorList>
    </citation>
    <scope>NUCLEOTIDE SEQUENCE [LARGE SCALE GENOMIC DNA]</scope>
    <source>
        <strain evidence="3 4">UAMH 11012</strain>
    </source>
</reference>
<organism evidence="3 4">
    <name type="scientific">Phialocephala subalpina</name>
    <dbReference type="NCBI Taxonomy" id="576137"/>
    <lineage>
        <taxon>Eukaryota</taxon>
        <taxon>Fungi</taxon>
        <taxon>Dikarya</taxon>
        <taxon>Ascomycota</taxon>
        <taxon>Pezizomycotina</taxon>
        <taxon>Leotiomycetes</taxon>
        <taxon>Helotiales</taxon>
        <taxon>Mollisiaceae</taxon>
        <taxon>Phialocephala</taxon>
        <taxon>Phialocephala fortinii species complex</taxon>
    </lineage>
</organism>
<keyword evidence="1" id="KW-0863">Zinc-finger</keyword>
<keyword evidence="1" id="KW-0862">Zinc</keyword>
<dbReference type="InterPro" id="IPR013087">
    <property type="entry name" value="Znf_C2H2_type"/>
</dbReference>
<dbReference type="GO" id="GO:0008270">
    <property type="term" value="F:zinc ion binding"/>
    <property type="evidence" value="ECO:0007669"/>
    <property type="project" value="UniProtKB-KW"/>
</dbReference>
<evidence type="ECO:0000313" key="4">
    <source>
        <dbReference type="Proteomes" id="UP000184330"/>
    </source>
</evidence>
<proteinExistence type="predicted"/>
<dbReference type="EMBL" id="FJOG01000014">
    <property type="protein sequence ID" value="CZR59749.1"/>
    <property type="molecule type" value="Genomic_DNA"/>
</dbReference>
<dbReference type="OrthoDB" id="10056939at2759"/>
<dbReference type="AlphaFoldDB" id="A0A1L7X3Z6"/>